<keyword evidence="14" id="KW-1185">Reference proteome</keyword>
<keyword evidence="4" id="KW-0813">Transport</keyword>
<dbReference type="GO" id="GO:0019776">
    <property type="term" value="F:Atg8-family ligase activity"/>
    <property type="evidence" value="ECO:0007669"/>
    <property type="project" value="TreeGrafter"/>
</dbReference>
<evidence type="ECO:0000256" key="10">
    <source>
        <dbReference type="ARBA" id="ARBA00033139"/>
    </source>
</evidence>
<comment type="similarity">
    <text evidence="2">Belongs to the ATG3 family.</text>
</comment>
<dbReference type="GO" id="GO:0061723">
    <property type="term" value="P:glycophagy"/>
    <property type="evidence" value="ECO:0007669"/>
    <property type="project" value="TreeGrafter"/>
</dbReference>
<comment type="caution">
    <text evidence="13">The sequence shown here is derived from an EMBL/GenBank/DDBJ whole genome shotgun (WGS) entry which is preliminary data.</text>
</comment>
<dbReference type="Proteomes" id="UP000193642">
    <property type="component" value="Unassembled WGS sequence"/>
</dbReference>
<feature type="region of interest" description="Disordered" evidence="11">
    <location>
        <begin position="235"/>
        <end position="259"/>
    </location>
</feature>
<keyword evidence="12" id="KW-0732">Signal</keyword>
<name>A0A1Y2AKB2_9FUNG</name>
<feature type="chain" id="PRO_5011965709" description="Autophagy-related protein 3" evidence="12">
    <location>
        <begin position="20"/>
        <end position="650"/>
    </location>
</feature>
<dbReference type="GO" id="GO:0015031">
    <property type="term" value="P:protein transport"/>
    <property type="evidence" value="ECO:0007669"/>
    <property type="project" value="UniProtKB-KW"/>
</dbReference>
<dbReference type="Pfam" id="PF03987">
    <property type="entry name" value="Autophagy_act_C"/>
    <property type="match status" value="1"/>
</dbReference>
<evidence type="ECO:0000256" key="12">
    <source>
        <dbReference type="SAM" id="SignalP"/>
    </source>
</evidence>
<dbReference type="GO" id="GO:0005829">
    <property type="term" value="C:cytosol"/>
    <property type="evidence" value="ECO:0007669"/>
    <property type="project" value="TreeGrafter"/>
</dbReference>
<gene>
    <name evidence="13" type="ORF">BCR33DRAFT_861056</name>
</gene>
<evidence type="ECO:0000256" key="2">
    <source>
        <dbReference type="ARBA" id="ARBA00007683"/>
    </source>
</evidence>
<feature type="signal peptide" evidence="12">
    <location>
        <begin position="1"/>
        <end position="19"/>
    </location>
</feature>
<evidence type="ECO:0000256" key="1">
    <source>
        <dbReference type="ARBA" id="ARBA00004496"/>
    </source>
</evidence>
<proteinExistence type="inferred from homology"/>
<evidence type="ECO:0000256" key="6">
    <source>
        <dbReference type="ARBA" id="ARBA00022786"/>
    </source>
</evidence>
<dbReference type="AlphaFoldDB" id="A0A1Y2AKB2"/>
<evidence type="ECO:0000256" key="7">
    <source>
        <dbReference type="ARBA" id="ARBA00022927"/>
    </source>
</evidence>
<organism evidence="13 14">
    <name type="scientific">Rhizoclosmatium globosum</name>
    <dbReference type="NCBI Taxonomy" id="329046"/>
    <lineage>
        <taxon>Eukaryota</taxon>
        <taxon>Fungi</taxon>
        <taxon>Fungi incertae sedis</taxon>
        <taxon>Chytridiomycota</taxon>
        <taxon>Chytridiomycota incertae sedis</taxon>
        <taxon>Chytridiomycetes</taxon>
        <taxon>Chytridiales</taxon>
        <taxon>Chytriomycetaceae</taxon>
        <taxon>Rhizoclosmatium</taxon>
    </lineage>
</organism>
<keyword evidence="5" id="KW-0963">Cytoplasm</keyword>
<dbReference type="GO" id="GO:0000045">
    <property type="term" value="P:autophagosome assembly"/>
    <property type="evidence" value="ECO:0007669"/>
    <property type="project" value="TreeGrafter"/>
</dbReference>
<evidence type="ECO:0000313" key="13">
    <source>
        <dbReference type="EMBL" id="ORY22999.1"/>
    </source>
</evidence>
<evidence type="ECO:0000256" key="8">
    <source>
        <dbReference type="ARBA" id="ARBA00023006"/>
    </source>
</evidence>
<dbReference type="GO" id="GO:0000422">
    <property type="term" value="P:autophagy of mitochondrion"/>
    <property type="evidence" value="ECO:0007669"/>
    <property type="project" value="TreeGrafter"/>
</dbReference>
<dbReference type="GO" id="GO:0044804">
    <property type="term" value="P:nucleophagy"/>
    <property type="evidence" value="ECO:0007669"/>
    <property type="project" value="TreeGrafter"/>
</dbReference>
<evidence type="ECO:0000256" key="4">
    <source>
        <dbReference type="ARBA" id="ARBA00022448"/>
    </source>
</evidence>
<sequence>MFLLALMILLASTNDFANCTTVAAGTSANCNNLVIDTPTLEYYTCLCDAGNANLKCYELCPDDKQLQLQLTNIKQAASASCQGVSVLKNQGFTTSSSAAPITTSSDSTVTTISTASSMATTINSVFTSTSQGTVTTVSDSGSTTATKPRPSRPKATTSGVLFATGGDVPDNTAENGSNLVPLPRVPLQPVSEGSGHEFTFLLILLYGLVPTLSSASRAYFQGQSIRFASAGVATAATTPHQPPRPGKKGYAKPPLPIPPKDTKKASSNMFLESIQNLNPYQKLYFALACGTYMTYQLEEIMPVPKRPEIQSGGEVVAAKSPLDLILQEETAKELEELAKGTTALRVFREWREALNPLLKNSKFKETGVLTPEEFVLAGDFLVYKCPTWAWAAGLPAKRKDFLPPDKQYLITRNVPCLKRVAAMEYRDADEDEAVDDEMGDDAWVATHKGRVVGEGSGPNQEVGEIDDEQVEAVEPVAVVEEQKKPAEALPNIDDLNLDDIPDMDEELELVEMEEEEDPAAMATGGDDGDKFVKTRTYDMSITYDKYYQTPRVFLFGYDENRKPLTPQQIFQDISQDHAKKTVTIESHPHESLQLASIHPCKHGNVMIRLIEQMVESGKEELRVDQYLLLFLKFMSSVLPTMEYDYTGDGF</sequence>
<dbReference type="InterPro" id="IPR007135">
    <property type="entry name" value="Atg3/Atg10"/>
</dbReference>
<feature type="compositionally biased region" description="Low complexity" evidence="11">
    <location>
        <begin position="132"/>
        <end position="146"/>
    </location>
</feature>
<feature type="region of interest" description="Disordered" evidence="11">
    <location>
        <begin position="132"/>
        <end position="159"/>
    </location>
</feature>
<dbReference type="GO" id="GO:0000407">
    <property type="term" value="C:phagophore assembly site"/>
    <property type="evidence" value="ECO:0007669"/>
    <property type="project" value="TreeGrafter"/>
</dbReference>
<accession>A0A1Y2AKB2</accession>
<evidence type="ECO:0000256" key="11">
    <source>
        <dbReference type="SAM" id="MobiDB-lite"/>
    </source>
</evidence>
<keyword evidence="7" id="KW-0653">Protein transport</keyword>
<dbReference type="STRING" id="329046.A0A1Y2AKB2"/>
<keyword evidence="6" id="KW-0833">Ubl conjugation pathway</keyword>
<dbReference type="PANTHER" id="PTHR12866">
    <property type="entry name" value="UBIQUITIN-LIKE-CONJUGATING ENZYME ATG3"/>
    <property type="match status" value="1"/>
</dbReference>
<protein>
    <recommendedName>
        <fullName evidence="3">Autophagy-related protein 3</fullName>
    </recommendedName>
    <alternativeName>
        <fullName evidence="9 10">Autophagy-related E2-like conjugation enzyme ATG3</fullName>
    </alternativeName>
</protein>
<dbReference type="EMBL" id="MCGO01000167">
    <property type="protein sequence ID" value="ORY22999.1"/>
    <property type="molecule type" value="Genomic_DNA"/>
</dbReference>
<comment type="subcellular location">
    <subcellularLocation>
        <location evidence="1">Cytoplasm</location>
    </subcellularLocation>
</comment>
<evidence type="ECO:0000256" key="5">
    <source>
        <dbReference type="ARBA" id="ARBA00022490"/>
    </source>
</evidence>
<evidence type="ECO:0000313" key="14">
    <source>
        <dbReference type="Proteomes" id="UP000193642"/>
    </source>
</evidence>
<dbReference type="OrthoDB" id="1584384at2759"/>
<keyword evidence="8" id="KW-0072">Autophagy</keyword>
<dbReference type="PANTHER" id="PTHR12866:SF2">
    <property type="entry name" value="UBIQUITIN-LIKE-CONJUGATING ENZYME ATG3"/>
    <property type="match status" value="1"/>
</dbReference>
<evidence type="ECO:0000256" key="9">
    <source>
        <dbReference type="ARBA" id="ARBA00032144"/>
    </source>
</evidence>
<evidence type="ECO:0000256" key="3">
    <source>
        <dbReference type="ARBA" id="ARBA00018067"/>
    </source>
</evidence>
<reference evidence="13 14" key="1">
    <citation type="submission" date="2016-07" db="EMBL/GenBank/DDBJ databases">
        <title>Pervasive Adenine N6-methylation of Active Genes in Fungi.</title>
        <authorList>
            <consortium name="DOE Joint Genome Institute"/>
            <person name="Mondo S.J."/>
            <person name="Dannebaum R.O."/>
            <person name="Kuo R.C."/>
            <person name="Labutti K."/>
            <person name="Haridas S."/>
            <person name="Kuo A."/>
            <person name="Salamov A."/>
            <person name="Ahrendt S.R."/>
            <person name="Lipzen A."/>
            <person name="Sullivan W."/>
            <person name="Andreopoulos W.B."/>
            <person name="Clum A."/>
            <person name="Lindquist E."/>
            <person name="Daum C."/>
            <person name="Ramamoorthy G.K."/>
            <person name="Gryganskyi A."/>
            <person name="Culley D."/>
            <person name="Magnuson J.K."/>
            <person name="James T.Y."/>
            <person name="O'Malley M.A."/>
            <person name="Stajich J.E."/>
            <person name="Spatafora J.W."/>
            <person name="Visel A."/>
            <person name="Grigoriev I.V."/>
        </authorList>
    </citation>
    <scope>NUCLEOTIDE SEQUENCE [LARGE SCALE GENOMIC DNA]</scope>
    <source>
        <strain evidence="13 14">JEL800</strain>
    </source>
</reference>